<dbReference type="Proteomes" id="UP000230423">
    <property type="component" value="Unassembled WGS sequence"/>
</dbReference>
<comment type="subcellular location">
    <subcellularLocation>
        <location evidence="1">Secreted</location>
    </subcellularLocation>
</comment>
<evidence type="ECO:0000256" key="5">
    <source>
        <dbReference type="ARBA" id="ARBA00022729"/>
    </source>
</evidence>
<proteinExistence type="inferred from homology"/>
<dbReference type="AlphaFoldDB" id="A0A2G9UPH0"/>
<dbReference type="GO" id="GO:0008289">
    <property type="term" value="F:lipid binding"/>
    <property type="evidence" value="ECO:0007669"/>
    <property type="project" value="UniProtKB-KW"/>
</dbReference>
<evidence type="ECO:0000256" key="1">
    <source>
        <dbReference type="ARBA" id="ARBA00004613"/>
    </source>
</evidence>
<evidence type="ECO:0000256" key="7">
    <source>
        <dbReference type="ARBA" id="ARBA00023121"/>
    </source>
</evidence>
<comment type="similarity">
    <text evidence="2">Belongs to the fatty-acid and retinol-binding protein (FARBP) family.</text>
</comment>
<evidence type="ECO:0000313" key="8">
    <source>
        <dbReference type="EMBL" id="PIO72148.1"/>
    </source>
</evidence>
<keyword evidence="6" id="KW-0175">Coiled coil</keyword>
<dbReference type="Gene3D" id="1.20.120.1100">
    <property type="match status" value="1"/>
</dbReference>
<keyword evidence="9" id="KW-1185">Reference proteome</keyword>
<organism evidence="8 9">
    <name type="scientific">Teladorsagia circumcincta</name>
    <name type="common">Brown stomach worm</name>
    <name type="synonym">Ostertagia circumcincta</name>
    <dbReference type="NCBI Taxonomy" id="45464"/>
    <lineage>
        <taxon>Eukaryota</taxon>
        <taxon>Metazoa</taxon>
        <taxon>Ecdysozoa</taxon>
        <taxon>Nematoda</taxon>
        <taxon>Chromadorea</taxon>
        <taxon>Rhabditida</taxon>
        <taxon>Rhabditina</taxon>
        <taxon>Rhabditomorpha</taxon>
        <taxon>Strongyloidea</taxon>
        <taxon>Trichostrongylidae</taxon>
        <taxon>Teladorsagia</taxon>
    </lineage>
</organism>
<evidence type="ECO:0000256" key="6">
    <source>
        <dbReference type="ARBA" id="ARBA00023054"/>
    </source>
</evidence>
<evidence type="ECO:0000256" key="3">
    <source>
        <dbReference type="ARBA" id="ARBA00017453"/>
    </source>
</evidence>
<gene>
    <name evidence="8" type="ORF">TELCIR_05928</name>
</gene>
<dbReference type="GO" id="GO:0005576">
    <property type="term" value="C:extracellular region"/>
    <property type="evidence" value="ECO:0007669"/>
    <property type="project" value="UniProtKB-SubCell"/>
</dbReference>
<keyword evidence="4" id="KW-0964">Secreted</keyword>
<keyword evidence="5" id="KW-0732">Signal</keyword>
<dbReference type="PANTHER" id="PTHR31418:SF7">
    <property type="entry name" value="FATTY-ACID AND RETINOL-BINDING PROTEIN 1"/>
    <property type="match status" value="1"/>
</dbReference>
<dbReference type="EMBL" id="KZ345757">
    <property type="protein sequence ID" value="PIO72148.1"/>
    <property type="molecule type" value="Genomic_DNA"/>
</dbReference>
<accession>A0A2G9UPH0</accession>
<evidence type="ECO:0000256" key="4">
    <source>
        <dbReference type="ARBA" id="ARBA00022525"/>
    </source>
</evidence>
<reference evidence="8 9" key="1">
    <citation type="submission" date="2015-09" db="EMBL/GenBank/DDBJ databases">
        <title>Draft genome of the parasitic nematode Teladorsagia circumcincta isolate WARC Sus (inbred).</title>
        <authorList>
            <person name="Mitreva M."/>
        </authorList>
    </citation>
    <scope>NUCLEOTIDE SEQUENCE [LARGE SCALE GENOMIC DNA]</scope>
    <source>
        <strain evidence="8 9">S</strain>
    </source>
</reference>
<dbReference type="InterPro" id="IPR008632">
    <property type="entry name" value="Gp-FAR-1"/>
</dbReference>
<evidence type="ECO:0000313" key="9">
    <source>
        <dbReference type="Proteomes" id="UP000230423"/>
    </source>
</evidence>
<evidence type="ECO:0000256" key="2">
    <source>
        <dbReference type="ARBA" id="ARBA00006648"/>
    </source>
</evidence>
<sequence length="271" mass="30736">MTTTAADWSWYVPLIPKDEWADYSLDLDDGTFGLDFRTIMDLLLLSILVVGVAAQNPMTQSPTTAQNQMSNCTLTVQMVDQVIQRLRAEPQYVPSYILDPIVSATQQEKQQFVDFVNDLMTGKFANITVDNFQQFTQLIQQRAPLIYQKGLGMYSALMAKVNALNPEAKAFVLKWLDKWANVIQSMPMGNAFQLSFEFNRGFFTDAEKLSPDALNSLKQQFPEFAKLWEDCPQLKQFADFMVNAPNDMDVTKLEAMQQYMASMTTPSPLMA</sequence>
<name>A0A2G9UPH0_TELCI</name>
<protein>
    <recommendedName>
        <fullName evidence="3">Fatty-acid and retinol-binding protein 1</fullName>
    </recommendedName>
</protein>
<keyword evidence="7" id="KW-0446">Lipid-binding</keyword>
<dbReference type="PANTHER" id="PTHR31418">
    <property type="entry name" value="FATTY-ACID AND RETINOL-BINDING PROTEIN 1"/>
    <property type="match status" value="1"/>
</dbReference>
<dbReference type="Pfam" id="PF05823">
    <property type="entry name" value="Gp-FAR-1"/>
    <property type="match status" value="1"/>
</dbReference>
<dbReference type="OrthoDB" id="5786599at2759"/>